<dbReference type="Gramene" id="MELO3C032324.2.1">
    <property type="protein sequence ID" value="MELO3C032324.2.1"/>
    <property type="gene ID" value="MELO3C032324.2"/>
</dbReference>
<evidence type="ECO:0000313" key="1">
    <source>
        <dbReference type="EnsemblPlants" id="MELO3C032324.2.1"/>
    </source>
</evidence>
<reference evidence="1" key="1">
    <citation type="submission" date="2023-03" db="UniProtKB">
        <authorList>
            <consortium name="EnsemblPlants"/>
        </authorList>
    </citation>
    <scope>IDENTIFICATION</scope>
</reference>
<sequence length="127" mass="14519">MEARTPQILDLNSLESMSETRIAANLEQIDTVLVDGNPLPSIDFAIITDLQHTELDISLRFFSSQSRTAKREQSDSSCVISFEARTAREILWYSKKDTEPRKLKISWRVSFGPALMFGIWSESIFVF</sequence>
<dbReference type="EnsemblPlants" id="MELO3C032324.2.1">
    <property type="protein sequence ID" value="MELO3C032324.2.1"/>
    <property type="gene ID" value="MELO3C032324.2"/>
</dbReference>
<accession>A0A9I9EDP7</accession>
<protein>
    <submittedName>
        <fullName evidence="1">Uncharacterized protein</fullName>
    </submittedName>
</protein>
<proteinExistence type="predicted"/>
<dbReference type="AlphaFoldDB" id="A0A9I9EDP7"/>
<name>A0A9I9EDP7_CUCME</name>
<organism evidence="1">
    <name type="scientific">Cucumis melo</name>
    <name type="common">Muskmelon</name>
    <dbReference type="NCBI Taxonomy" id="3656"/>
    <lineage>
        <taxon>Eukaryota</taxon>
        <taxon>Viridiplantae</taxon>
        <taxon>Streptophyta</taxon>
        <taxon>Embryophyta</taxon>
        <taxon>Tracheophyta</taxon>
        <taxon>Spermatophyta</taxon>
        <taxon>Magnoliopsida</taxon>
        <taxon>eudicotyledons</taxon>
        <taxon>Gunneridae</taxon>
        <taxon>Pentapetalae</taxon>
        <taxon>rosids</taxon>
        <taxon>fabids</taxon>
        <taxon>Cucurbitales</taxon>
        <taxon>Cucurbitaceae</taxon>
        <taxon>Benincaseae</taxon>
        <taxon>Cucumis</taxon>
    </lineage>
</organism>